<evidence type="ECO:0000256" key="2">
    <source>
        <dbReference type="ARBA" id="ARBA00022679"/>
    </source>
</evidence>
<name>A0A4R7TDI5_9ACTN</name>
<keyword evidence="2 4" id="KW-0808">Transferase</keyword>
<dbReference type="InterPro" id="IPR029063">
    <property type="entry name" value="SAM-dependent_MTases_sf"/>
</dbReference>
<accession>A0A4R7TDI5</accession>
<dbReference type="Pfam" id="PF13649">
    <property type="entry name" value="Methyltransf_25"/>
    <property type="match status" value="1"/>
</dbReference>
<dbReference type="OrthoDB" id="9797252at2"/>
<evidence type="ECO:0000259" key="3">
    <source>
        <dbReference type="Pfam" id="PF13649"/>
    </source>
</evidence>
<dbReference type="Proteomes" id="UP000295151">
    <property type="component" value="Unassembled WGS sequence"/>
</dbReference>
<comment type="caution">
    <text evidence="4">The sequence shown here is derived from an EMBL/GenBank/DDBJ whole genome shotgun (WGS) entry which is preliminary data.</text>
</comment>
<evidence type="ECO:0000313" key="5">
    <source>
        <dbReference type="Proteomes" id="UP000295151"/>
    </source>
</evidence>
<organism evidence="4 5">
    <name type="scientific">Kribbella voronezhensis</name>
    <dbReference type="NCBI Taxonomy" id="2512212"/>
    <lineage>
        <taxon>Bacteria</taxon>
        <taxon>Bacillati</taxon>
        <taxon>Actinomycetota</taxon>
        <taxon>Actinomycetes</taxon>
        <taxon>Propionibacteriales</taxon>
        <taxon>Kribbellaceae</taxon>
        <taxon>Kribbella</taxon>
    </lineage>
</organism>
<dbReference type="RefSeq" id="WP_133979490.1">
    <property type="nucleotide sequence ID" value="NZ_SOCE01000001.1"/>
</dbReference>
<dbReference type="InterPro" id="IPR041698">
    <property type="entry name" value="Methyltransf_25"/>
</dbReference>
<dbReference type="PANTHER" id="PTHR44942:SF4">
    <property type="entry name" value="METHYLTRANSFERASE TYPE 11 DOMAIN-CONTAINING PROTEIN"/>
    <property type="match status" value="1"/>
</dbReference>
<feature type="domain" description="Methyltransferase" evidence="3">
    <location>
        <begin position="40"/>
        <end position="137"/>
    </location>
</feature>
<dbReference type="InterPro" id="IPR051052">
    <property type="entry name" value="Diverse_substrate_MTase"/>
</dbReference>
<evidence type="ECO:0000313" key="4">
    <source>
        <dbReference type="EMBL" id="TDU89407.1"/>
    </source>
</evidence>
<dbReference type="GO" id="GO:0032259">
    <property type="term" value="P:methylation"/>
    <property type="evidence" value="ECO:0007669"/>
    <property type="project" value="UniProtKB-KW"/>
</dbReference>
<dbReference type="CDD" id="cd02440">
    <property type="entry name" value="AdoMet_MTases"/>
    <property type="match status" value="1"/>
</dbReference>
<dbReference type="Gene3D" id="3.40.50.150">
    <property type="entry name" value="Vaccinia Virus protein VP39"/>
    <property type="match status" value="1"/>
</dbReference>
<dbReference type="GO" id="GO:0008168">
    <property type="term" value="F:methyltransferase activity"/>
    <property type="evidence" value="ECO:0007669"/>
    <property type="project" value="UniProtKB-KW"/>
</dbReference>
<sequence length="263" mass="28622">MDLGFGGEIADLYHRYRRGYPSGLIGACVDAFSLKSDDLVIDLGCGTGQLATPIAPHVRAVIGVDPEPDMLSRARSAAQDQGVTNVAWMVGSDSDLPLLRSLLAEQSVGAVTIGQALHWMDHEALFAAVGPLLRPGGGVMVVANGIPLWLQDSDWSRALREWLSDWFGTRPANSCGTDNATQQRYRQSLTANGFEVSKVELDYADELDFDHLLGGIYSALPVDRLPSPKERPQLAAELREVLRPYRPYIEQVPVRALLGTKVA</sequence>
<protein>
    <submittedName>
        <fullName evidence="4">Methyltransferase family protein</fullName>
    </submittedName>
</protein>
<proteinExistence type="predicted"/>
<dbReference type="SUPFAM" id="SSF53335">
    <property type="entry name" value="S-adenosyl-L-methionine-dependent methyltransferases"/>
    <property type="match status" value="1"/>
</dbReference>
<dbReference type="PANTHER" id="PTHR44942">
    <property type="entry name" value="METHYLTRANSF_11 DOMAIN-CONTAINING PROTEIN"/>
    <property type="match status" value="1"/>
</dbReference>
<dbReference type="AlphaFoldDB" id="A0A4R7TDI5"/>
<keyword evidence="1 4" id="KW-0489">Methyltransferase</keyword>
<reference evidence="4 5" key="1">
    <citation type="submission" date="2019-03" db="EMBL/GenBank/DDBJ databases">
        <title>Genomic Encyclopedia of Type Strains, Phase III (KMG-III): the genomes of soil and plant-associated and newly described type strains.</title>
        <authorList>
            <person name="Whitman W."/>
        </authorList>
    </citation>
    <scope>NUCLEOTIDE SEQUENCE [LARGE SCALE GENOMIC DNA]</scope>
    <source>
        <strain evidence="4 5">VKM Ac-2575</strain>
    </source>
</reference>
<dbReference type="EMBL" id="SOCE01000001">
    <property type="protein sequence ID" value="TDU89407.1"/>
    <property type="molecule type" value="Genomic_DNA"/>
</dbReference>
<evidence type="ECO:0000256" key="1">
    <source>
        <dbReference type="ARBA" id="ARBA00022603"/>
    </source>
</evidence>
<gene>
    <name evidence="4" type="ORF">EV138_2973</name>
</gene>
<keyword evidence="5" id="KW-1185">Reference proteome</keyword>